<accession>A0A3M5G3R6</accession>
<comment type="caution">
    <text evidence="3">The sequence shown here is derived from an EMBL/GenBank/DDBJ whole genome shotgun (WGS) entry which is preliminary data.</text>
</comment>
<dbReference type="PANTHER" id="PTHR31901:SF9">
    <property type="entry name" value="GH3 DOMAIN-CONTAINING PROTEIN"/>
    <property type="match status" value="1"/>
</dbReference>
<dbReference type="Proteomes" id="UP000270499">
    <property type="component" value="Unassembled WGS sequence"/>
</dbReference>
<dbReference type="EMBL" id="RBSW01000172">
    <property type="protein sequence ID" value="RMS81295.1"/>
    <property type="molecule type" value="Genomic_DNA"/>
</dbReference>
<sequence length="539" mass="59154">MMQSGEEVKRALWRSFMDSAHATLDHWQSLFEQPEQAQQRLLMRMLSANRDCAFGQAHDFFGIRDAEEFRKRVPIHTYAQLQPWIERAQQEQGPILTASPPLFFERSSGNSALQKHIPYTQEFLGQLQGSLTVWLADMYRQVPEISHGSGYWSMSPPLQQPAMTANGIPIGSVSDLQYLQGSAVAGLAGTLLIPELASDVAHWRRQTLLALIADAGLSFISVWSPTFLTSLLQPLLDTEMLESRQVVAWLEERLPVPRQKALRHALAHGVFTELWPRLAAVSCWMDGPSRVYAQQLAVRFPQARWLAKGLFATEGVVSLPFGEGAGCPLAIGSHYLEFIGDDGVPKEAHSLRMGETAQVLLTTGAGLYRYALGDRGRVVGKLAGTPRVEFVGRCASTCDLVGEKLDELVVERALAQCMDAADSACLTPDSSSALPHYVVLLCTSTTTQASICRTALANDIEMALQRSFHYAHARTLGQLGPVRMRFVCGGAQKLADLLQRAAESTGIRAGDVKPRALISRLDTAEALLAITEGSECTQR</sequence>
<reference evidence="3 4" key="1">
    <citation type="submission" date="2018-08" db="EMBL/GenBank/DDBJ databases">
        <title>Recombination of ecologically and evolutionarily significant loci maintains genetic cohesion in the Pseudomonas syringae species complex.</title>
        <authorList>
            <person name="Dillon M."/>
            <person name="Thakur S."/>
            <person name="Almeida R.N.D."/>
            <person name="Weir B.S."/>
            <person name="Guttman D.S."/>
        </authorList>
    </citation>
    <scope>NUCLEOTIDE SEQUENCE [LARGE SCALE GENOMIC DNA]</scope>
    <source>
        <strain evidence="3 4">ICMP 9421</strain>
    </source>
</reference>
<name>A0A3M5G3R6_PSESS</name>
<dbReference type="Pfam" id="PF23571">
    <property type="entry name" value="GH3_M"/>
    <property type="match status" value="1"/>
</dbReference>
<dbReference type="PANTHER" id="PTHR31901">
    <property type="entry name" value="GH3 DOMAIN-CONTAINING PROTEIN"/>
    <property type="match status" value="1"/>
</dbReference>
<dbReference type="InterPro" id="IPR055377">
    <property type="entry name" value="GH3_M"/>
</dbReference>
<evidence type="ECO:0000259" key="1">
    <source>
        <dbReference type="Pfam" id="PF23571"/>
    </source>
</evidence>
<dbReference type="GO" id="GO:0005737">
    <property type="term" value="C:cytoplasm"/>
    <property type="evidence" value="ECO:0007669"/>
    <property type="project" value="TreeGrafter"/>
</dbReference>
<proteinExistence type="predicted"/>
<evidence type="ECO:0000259" key="2">
    <source>
        <dbReference type="Pfam" id="PF23572"/>
    </source>
</evidence>
<organism evidence="3 4">
    <name type="scientific">Pseudomonas savastanoi</name>
    <name type="common">Pseudomonas syringae pv. savastanoi</name>
    <dbReference type="NCBI Taxonomy" id="29438"/>
    <lineage>
        <taxon>Bacteria</taxon>
        <taxon>Pseudomonadati</taxon>
        <taxon>Pseudomonadota</taxon>
        <taxon>Gammaproteobacteria</taxon>
        <taxon>Pseudomonadales</taxon>
        <taxon>Pseudomonadaceae</taxon>
        <taxon>Pseudomonas</taxon>
    </lineage>
</organism>
<feature type="domain" description="GH3 C-terminal" evidence="2">
    <location>
        <begin position="409"/>
        <end position="518"/>
    </location>
</feature>
<dbReference type="Pfam" id="PF23572">
    <property type="entry name" value="GH3_C"/>
    <property type="match status" value="1"/>
</dbReference>
<dbReference type="InterPro" id="IPR004993">
    <property type="entry name" value="GH3"/>
</dbReference>
<protein>
    <submittedName>
        <fullName evidence="3">Auxin-responsive GH3-like protein</fullName>
    </submittedName>
</protein>
<gene>
    <name evidence="3" type="ORF">ALP59_04620</name>
</gene>
<evidence type="ECO:0000313" key="4">
    <source>
        <dbReference type="Proteomes" id="UP000270499"/>
    </source>
</evidence>
<dbReference type="AlphaFoldDB" id="A0A3M5G3R6"/>
<feature type="domain" description="GH3 middle" evidence="1">
    <location>
        <begin position="330"/>
        <end position="393"/>
    </location>
</feature>
<dbReference type="InterPro" id="IPR055378">
    <property type="entry name" value="GH3_C"/>
</dbReference>
<evidence type="ECO:0000313" key="3">
    <source>
        <dbReference type="EMBL" id="RMS81295.1"/>
    </source>
</evidence>
<dbReference type="Pfam" id="PF03321">
    <property type="entry name" value="GH3"/>
    <property type="match status" value="1"/>
</dbReference>
<dbReference type="GO" id="GO:0016881">
    <property type="term" value="F:acid-amino acid ligase activity"/>
    <property type="evidence" value="ECO:0007669"/>
    <property type="project" value="TreeGrafter"/>
</dbReference>